<protein>
    <submittedName>
        <fullName evidence="7">C-type cytochrome</fullName>
    </submittedName>
</protein>
<evidence type="ECO:0000313" key="7">
    <source>
        <dbReference type="EMBL" id="MBI2875556.1"/>
    </source>
</evidence>
<dbReference type="GO" id="GO:0020037">
    <property type="term" value="F:heme binding"/>
    <property type="evidence" value="ECO:0007669"/>
    <property type="project" value="InterPro"/>
</dbReference>
<dbReference type="GO" id="GO:0009055">
    <property type="term" value="F:electron transfer activity"/>
    <property type="evidence" value="ECO:0007669"/>
    <property type="project" value="InterPro"/>
</dbReference>
<gene>
    <name evidence="7" type="ORF">HYY20_01595</name>
</gene>
<organism evidence="7 8">
    <name type="scientific">Tectimicrobiota bacterium</name>
    <dbReference type="NCBI Taxonomy" id="2528274"/>
    <lineage>
        <taxon>Bacteria</taxon>
        <taxon>Pseudomonadati</taxon>
        <taxon>Nitrospinota/Tectimicrobiota group</taxon>
        <taxon>Candidatus Tectimicrobiota</taxon>
    </lineage>
</organism>
<sequence length="713" mass="79947">MHKWFAILSLAVLVSFEATVVRDARREWKGWQRAFERLEGSLAPAPGSARKRGTPGSRPERRANRNGDYEIHQVVLAPLGRVDRCPTCHLGLDRPELAEARQPFGSHPGPYLSQHAPERFGCTLCHGGQGVATRTRAAHGRVKDWPEPLWPSPYIQSSCGRCHPISLLREPIFLQGRKLYSQDNDLAGALLLSEGRKLFQERGCWACHKVEGYRGLEKPGPPLSRIGEKVGPDWLLQWLKNPQAYLPRTAMPNFGLTHRQALSLTAYLLTRNPAAVRASKAEGPEPGPRANEAPGSPEREAARKRGGQLFRQARCISCHALEGRGGLIGPALDRIGDKAKREWLIQWIADPRRYYPRSHMPRFRFSPEEREALVDYLLQELSEGEDPGSRLPPGSDPGRDPALLQEGKRLVKELGCFGCHEIPGFEQEAEVGPELTRFGDKPPEELDFGRLAGRIARTPQAWTLKKLQDPRVFRDTLKMPDPRLSLEEARALTVYLLSLSGEPVPAAYRYRRDGGDPRGPAHPPGPFGRLLRDLRCLTCHTLGARGGDLAPSLSLEGSQVTEEWLSEFLRHPNFLRPILAPRMPDFNLSPEEIRTVVESMRVILVNDEIDEARTETRGEGRVPMAREGETLYQRLGCRACHQLGLRGGSLGPELTRVGARLKEGWIFRWLKDPQRYRPGALQPDYGLSDHEASALAIYLADLKEEPRNHQKAE</sequence>
<evidence type="ECO:0000256" key="1">
    <source>
        <dbReference type="ARBA" id="ARBA00022617"/>
    </source>
</evidence>
<proteinExistence type="predicted"/>
<dbReference type="Pfam" id="PF00034">
    <property type="entry name" value="Cytochrom_C"/>
    <property type="match status" value="4"/>
</dbReference>
<accession>A0A932CME4</accession>
<keyword evidence="2 4" id="KW-0479">Metal-binding</keyword>
<dbReference type="GO" id="GO:0046872">
    <property type="term" value="F:metal ion binding"/>
    <property type="evidence" value="ECO:0007669"/>
    <property type="project" value="UniProtKB-KW"/>
</dbReference>
<evidence type="ECO:0000256" key="5">
    <source>
        <dbReference type="SAM" id="MobiDB-lite"/>
    </source>
</evidence>
<feature type="region of interest" description="Disordered" evidence="5">
    <location>
        <begin position="277"/>
        <end position="303"/>
    </location>
</feature>
<evidence type="ECO:0000256" key="3">
    <source>
        <dbReference type="ARBA" id="ARBA00023004"/>
    </source>
</evidence>
<dbReference type="PANTHER" id="PTHR33546:SF1">
    <property type="entry name" value="LARGE, MULTIFUNCTIONAL SECRETED PROTEIN"/>
    <property type="match status" value="1"/>
</dbReference>
<evidence type="ECO:0000259" key="6">
    <source>
        <dbReference type="PROSITE" id="PS51007"/>
    </source>
</evidence>
<feature type="domain" description="Cytochrome c" evidence="6">
    <location>
        <begin position="190"/>
        <end position="272"/>
    </location>
</feature>
<feature type="compositionally biased region" description="Basic and acidic residues" evidence="5">
    <location>
        <begin position="58"/>
        <end position="67"/>
    </location>
</feature>
<evidence type="ECO:0000256" key="2">
    <source>
        <dbReference type="ARBA" id="ARBA00022723"/>
    </source>
</evidence>
<dbReference type="InterPro" id="IPR036280">
    <property type="entry name" value="Multihaem_cyt_sf"/>
</dbReference>
<dbReference type="PANTHER" id="PTHR33546">
    <property type="entry name" value="LARGE, MULTIFUNCTIONAL SECRETED PROTEIN-RELATED"/>
    <property type="match status" value="1"/>
</dbReference>
<dbReference type="SUPFAM" id="SSF46626">
    <property type="entry name" value="Cytochrome c"/>
    <property type="match status" value="5"/>
</dbReference>
<keyword evidence="3 4" id="KW-0408">Iron</keyword>
<dbReference type="EMBL" id="JACPRF010000047">
    <property type="protein sequence ID" value="MBI2875556.1"/>
    <property type="molecule type" value="Genomic_DNA"/>
</dbReference>
<feature type="domain" description="Cytochrome c" evidence="6">
    <location>
        <begin position="301"/>
        <end position="381"/>
    </location>
</feature>
<keyword evidence="1 4" id="KW-0349">Heme</keyword>
<name>A0A932CME4_UNCTE</name>
<feature type="region of interest" description="Disordered" evidence="5">
    <location>
        <begin position="42"/>
        <end position="67"/>
    </location>
</feature>
<evidence type="ECO:0000256" key="4">
    <source>
        <dbReference type="PROSITE-ProRule" id="PRU00433"/>
    </source>
</evidence>
<reference evidence="7" key="1">
    <citation type="submission" date="2020-07" db="EMBL/GenBank/DDBJ databases">
        <title>Huge and variable diversity of episymbiotic CPR bacteria and DPANN archaea in groundwater ecosystems.</title>
        <authorList>
            <person name="He C.Y."/>
            <person name="Keren R."/>
            <person name="Whittaker M."/>
            <person name="Farag I.F."/>
            <person name="Doudna J."/>
            <person name="Cate J.H.D."/>
            <person name="Banfield J.F."/>
        </authorList>
    </citation>
    <scope>NUCLEOTIDE SEQUENCE</scope>
    <source>
        <strain evidence="7">NC_groundwater_672_Ag_B-0.1um_62_36</strain>
    </source>
</reference>
<feature type="region of interest" description="Disordered" evidence="5">
    <location>
        <begin position="382"/>
        <end position="402"/>
    </location>
</feature>
<dbReference type="AlphaFoldDB" id="A0A932CME4"/>
<dbReference type="InterPro" id="IPR009056">
    <property type="entry name" value="Cyt_c-like_dom"/>
</dbReference>
<feature type="domain" description="Cytochrome c" evidence="6">
    <location>
        <begin position="623"/>
        <end position="703"/>
    </location>
</feature>
<dbReference type="Gene3D" id="1.10.760.10">
    <property type="entry name" value="Cytochrome c-like domain"/>
    <property type="match status" value="5"/>
</dbReference>
<dbReference type="InterPro" id="IPR036909">
    <property type="entry name" value="Cyt_c-like_dom_sf"/>
</dbReference>
<evidence type="ECO:0000313" key="8">
    <source>
        <dbReference type="Proteomes" id="UP000769766"/>
    </source>
</evidence>
<dbReference type="Proteomes" id="UP000769766">
    <property type="component" value="Unassembled WGS sequence"/>
</dbReference>
<feature type="domain" description="Cytochrome c" evidence="6">
    <location>
        <begin position="402"/>
        <end position="500"/>
    </location>
</feature>
<dbReference type="SUPFAM" id="SSF48695">
    <property type="entry name" value="Multiheme cytochromes"/>
    <property type="match status" value="1"/>
</dbReference>
<feature type="domain" description="Cytochrome c" evidence="6">
    <location>
        <begin position="523"/>
        <end position="604"/>
    </location>
</feature>
<dbReference type="PROSITE" id="PS51007">
    <property type="entry name" value="CYTC"/>
    <property type="match status" value="5"/>
</dbReference>
<comment type="caution">
    <text evidence="7">The sequence shown here is derived from an EMBL/GenBank/DDBJ whole genome shotgun (WGS) entry which is preliminary data.</text>
</comment>